<dbReference type="Gene3D" id="3.30.70.1250">
    <property type="entry name" value="Phosphopentomutase"/>
    <property type="match status" value="1"/>
</dbReference>
<keyword evidence="5" id="KW-0413">Isomerase</keyword>
<evidence type="ECO:0000313" key="5">
    <source>
        <dbReference type="EMBL" id="MPM82699.1"/>
    </source>
</evidence>
<dbReference type="Gene3D" id="3.40.720.10">
    <property type="entry name" value="Alkaline Phosphatase, subunit A"/>
    <property type="match status" value="1"/>
</dbReference>
<protein>
    <submittedName>
        <fullName evidence="5">Phosphopentomutase</fullName>
        <ecNumber evidence="5">5.4.2.7</ecNumber>
    </submittedName>
</protein>
<dbReference type="InterPro" id="IPR010045">
    <property type="entry name" value="DeoB"/>
</dbReference>
<dbReference type="InterPro" id="IPR017850">
    <property type="entry name" value="Alkaline_phosphatase_core_sf"/>
</dbReference>
<dbReference type="GO" id="GO:0000287">
    <property type="term" value="F:magnesium ion binding"/>
    <property type="evidence" value="ECO:0007669"/>
    <property type="project" value="InterPro"/>
</dbReference>
<dbReference type="AlphaFoldDB" id="A0A645D0K4"/>
<dbReference type="GO" id="GO:0009117">
    <property type="term" value="P:nucleotide metabolic process"/>
    <property type="evidence" value="ECO:0007669"/>
    <property type="project" value="InterPro"/>
</dbReference>
<gene>
    <name evidence="5" type="primary">deoB_19</name>
    <name evidence="5" type="ORF">SDC9_129761</name>
</gene>
<dbReference type="EC" id="5.4.2.7" evidence="5"/>
<keyword evidence="3" id="KW-0464">Manganese</keyword>
<dbReference type="GO" id="GO:0008973">
    <property type="term" value="F:phosphopentomutase activity"/>
    <property type="evidence" value="ECO:0007669"/>
    <property type="project" value="UniProtKB-EC"/>
</dbReference>
<dbReference type="SUPFAM" id="SSF53649">
    <property type="entry name" value="Alkaline phosphatase-like"/>
    <property type="match status" value="1"/>
</dbReference>
<proteinExistence type="inferred from homology"/>
<sequence>MLCNKPYSGTKVIADYGQEHIQTGALIIYTSADSVLQIAAHEDFVPLKELYKICEAVRAVTDVGRVIARPFRGNYPNFERTAYRHDFSLKPSKMTMLDYLKIYHYETLSVGKIVDIFASQGISESFRTTSNEEGIEETIKLLKRDFNGLCFVNLVDFDMKYGHRNDVDGYAKVMTYFDTKLPEMISKLKDNDILIITADHGCDPSTVSTDHSREYIPILICGNSVKKNVNLGTLDTFAGLSKTVLDYFNIENDIPAISFLSKILE</sequence>
<dbReference type="GO" id="GO:0005829">
    <property type="term" value="C:cytosol"/>
    <property type="evidence" value="ECO:0007669"/>
    <property type="project" value="TreeGrafter"/>
</dbReference>
<dbReference type="SUPFAM" id="SSF143856">
    <property type="entry name" value="DeoB insert domain-like"/>
    <property type="match status" value="1"/>
</dbReference>
<dbReference type="Pfam" id="PF01676">
    <property type="entry name" value="Metalloenzyme"/>
    <property type="match status" value="1"/>
</dbReference>
<evidence type="ECO:0000256" key="1">
    <source>
        <dbReference type="ARBA" id="ARBA00010373"/>
    </source>
</evidence>
<dbReference type="InterPro" id="IPR006124">
    <property type="entry name" value="Metalloenzyme"/>
</dbReference>
<dbReference type="InterPro" id="IPR024052">
    <property type="entry name" value="Phosphopentomutase_DeoB_cap_sf"/>
</dbReference>
<dbReference type="CDD" id="cd16009">
    <property type="entry name" value="PPM"/>
    <property type="match status" value="1"/>
</dbReference>
<dbReference type="PANTHER" id="PTHR21110">
    <property type="entry name" value="PHOSPHOPENTOMUTASE"/>
    <property type="match status" value="1"/>
</dbReference>
<keyword evidence="2" id="KW-0479">Metal-binding</keyword>
<evidence type="ECO:0000256" key="3">
    <source>
        <dbReference type="ARBA" id="ARBA00023211"/>
    </source>
</evidence>
<feature type="domain" description="Metalloenzyme" evidence="4">
    <location>
        <begin position="81"/>
        <end position="251"/>
    </location>
</feature>
<evidence type="ECO:0000256" key="2">
    <source>
        <dbReference type="ARBA" id="ARBA00022723"/>
    </source>
</evidence>
<comment type="caution">
    <text evidence="5">The sequence shown here is derived from an EMBL/GenBank/DDBJ whole genome shotgun (WGS) entry which is preliminary data.</text>
</comment>
<name>A0A645D0K4_9ZZZZ</name>
<reference evidence="5" key="1">
    <citation type="submission" date="2019-08" db="EMBL/GenBank/DDBJ databases">
        <authorList>
            <person name="Kucharzyk K."/>
            <person name="Murdoch R.W."/>
            <person name="Higgins S."/>
            <person name="Loffler F."/>
        </authorList>
    </citation>
    <scope>NUCLEOTIDE SEQUENCE</scope>
</reference>
<dbReference type="EMBL" id="VSSQ01031702">
    <property type="protein sequence ID" value="MPM82699.1"/>
    <property type="molecule type" value="Genomic_DNA"/>
</dbReference>
<dbReference type="GO" id="GO:0043094">
    <property type="term" value="P:metabolic compound salvage"/>
    <property type="evidence" value="ECO:0007669"/>
    <property type="project" value="InterPro"/>
</dbReference>
<dbReference type="PANTHER" id="PTHR21110:SF0">
    <property type="entry name" value="PHOSPHOPENTOMUTASE"/>
    <property type="match status" value="1"/>
</dbReference>
<evidence type="ECO:0000259" key="4">
    <source>
        <dbReference type="Pfam" id="PF01676"/>
    </source>
</evidence>
<accession>A0A645D0K4</accession>
<dbReference type="NCBIfam" id="NF003766">
    <property type="entry name" value="PRK05362.1"/>
    <property type="match status" value="1"/>
</dbReference>
<comment type="similarity">
    <text evidence="1">Belongs to the phosphopentomutase family.</text>
</comment>
<organism evidence="5">
    <name type="scientific">bioreactor metagenome</name>
    <dbReference type="NCBI Taxonomy" id="1076179"/>
    <lineage>
        <taxon>unclassified sequences</taxon>
        <taxon>metagenomes</taxon>
        <taxon>ecological metagenomes</taxon>
    </lineage>
</organism>